<organism evidence="6 7">
    <name type="scientific">Amphritea atlantica</name>
    <dbReference type="NCBI Taxonomy" id="355243"/>
    <lineage>
        <taxon>Bacteria</taxon>
        <taxon>Pseudomonadati</taxon>
        <taxon>Pseudomonadota</taxon>
        <taxon>Gammaproteobacteria</taxon>
        <taxon>Oceanospirillales</taxon>
        <taxon>Oceanospirillaceae</taxon>
        <taxon>Amphritea</taxon>
    </lineage>
</organism>
<evidence type="ECO:0000259" key="5">
    <source>
        <dbReference type="PROSITE" id="PS50931"/>
    </source>
</evidence>
<reference evidence="7" key="1">
    <citation type="submission" date="2016-10" db="EMBL/GenBank/DDBJ databases">
        <authorList>
            <person name="Varghese N."/>
            <person name="Submissions S."/>
        </authorList>
    </citation>
    <scope>NUCLEOTIDE SEQUENCE [LARGE SCALE GENOMIC DNA]</scope>
    <source>
        <strain evidence="7">DSM 18887</strain>
    </source>
</reference>
<keyword evidence="3" id="KW-0238">DNA-binding</keyword>
<proteinExistence type="inferred from homology"/>
<dbReference type="GO" id="GO:0003700">
    <property type="term" value="F:DNA-binding transcription factor activity"/>
    <property type="evidence" value="ECO:0007669"/>
    <property type="project" value="InterPro"/>
</dbReference>
<dbReference type="Pfam" id="PF03466">
    <property type="entry name" value="LysR_substrate"/>
    <property type="match status" value="1"/>
</dbReference>
<dbReference type="InterPro" id="IPR036388">
    <property type="entry name" value="WH-like_DNA-bd_sf"/>
</dbReference>
<dbReference type="InterPro" id="IPR036390">
    <property type="entry name" value="WH_DNA-bd_sf"/>
</dbReference>
<dbReference type="FunFam" id="3.40.190.10:FF:000017">
    <property type="entry name" value="Glycine cleavage system transcriptional activator"/>
    <property type="match status" value="1"/>
</dbReference>
<evidence type="ECO:0000256" key="2">
    <source>
        <dbReference type="ARBA" id="ARBA00023015"/>
    </source>
</evidence>
<keyword evidence="4" id="KW-0804">Transcription</keyword>
<keyword evidence="7" id="KW-1185">Reference proteome</keyword>
<sequence length="342" mass="38620">MLRLDHCFVDGYTKVALIIKQTTDFQLKCEINSLIEVCIRRLPPLNALRSFESAARLGSFNKAAEELYVTPSAVSHQIKSLEEYLGLKLFHREKRQVQITVAGEKYLVAVGHALDELDAATRRLISAPNTSSLTFEAPPAFLSRWLMPRIKDFQALYPDVELRLSTGSVNRIDFDHSDLDMAVYFGDPPDDDDIEVRLVHRSVVVPVCSPRKLEEHHIETLADLRKQTLIHVTSRRNEWQRLLQKAGISMTGEEKGLSFSSTQLALGAALEGLGIALSDKSLISRELQYGQLVVPVEAELLTGKAFYLVYPKDRQLTYGMRIFREWLLQVMGLPEQEEPVSG</sequence>
<dbReference type="InterPro" id="IPR000847">
    <property type="entry name" value="LysR_HTH_N"/>
</dbReference>
<dbReference type="InterPro" id="IPR005119">
    <property type="entry name" value="LysR_subst-bd"/>
</dbReference>
<dbReference type="EMBL" id="FOGB01000002">
    <property type="protein sequence ID" value="SEQ22884.1"/>
    <property type="molecule type" value="Genomic_DNA"/>
</dbReference>
<comment type="similarity">
    <text evidence="1">Belongs to the LysR transcriptional regulatory family.</text>
</comment>
<dbReference type="GO" id="GO:0006351">
    <property type="term" value="P:DNA-templated transcription"/>
    <property type="evidence" value="ECO:0007669"/>
    <property type="project" value="TreeGrafter"/>
</dbReference>
<dbReference type="PROSITE" id="PS50931">
    <property type="entry name" value="HTH_LYSR"/>
    <property type="match status" value="1"/>
</dbReference>
<dbReference type="CDD" id="cd08432">
    <property type="entry name" value="PBP2_GcdR_TrpI_HvrB_AmpR_like"/>
    <property type="match status" value="1"/>
</dbReference>
<dbReference type="Proteomes" id="UP000198749">
    <property type="component" value="Unassembled WGS sequence"/>
</dbReference>
<dbReference type="PANTHER" id="PTHR30537:SF74">
    <property type="entry name" value="HTH-TYPE TRANSCRIPTIONAL REGULATOR TRPI"/>
    <property type="match status" value="1"/>
</dbReference>
<evidence type="ECO:0000256" key="1">
    <source>
        <dbReference type="ARBA" id="ARBA00009437"/>
    </source>
</evidence>
<dbReference type="FunFam" id="1.10.10.10:FF:000038">
    <property type="entry name" value="Glycine cleavage system transcriptional activator"/>
    <property type="match status" value="1"/>
</dbReference>
<dbReference type="GO" id="GO:0043565">
    <property type="term" value="F:sequence-specific DNA binding"/>
    <property type="evidence" value="ECO:0007669"/>
    <property type="project" value="TreeGrafter"/>
</dbReference>
<protein>
    <submittedName>
        <fullName evidence="6">LysR family transcriptional regulator, glycine cleavage system transcriptional activator</fullName>
    </submittedName>
</protein>
<dbReference type="InterPro" id="IPR058163">
    <property type="entry name" value="LysR-type_TF_proteobact-type"/>
</dbReference>
<gene>
    <name evidence="6" type="ORF">SAMN03080615_00803</name>
</gene>
<dbReference type="NCBIfam" id="NF008352">
    <property type="entry name" value="PRK11139.1"/>
    <property type="match status" value="1"/>
</dbReference>
<evidence type="ECO:0000256" key="4">
    <source>
        <dbReference type="ARBA" id="ARBA00023163"/>
    </source>
</evidence>
<dbReference type="STRING" id="355243.SAMN03080615_00803"/>
<keyword evidence="2" id="KW-0805">Transcription regulation</keyword>
<name>A0A1H9EAU6_9GAMM</name>
<dbReference type="SUPFAM" id="SSF53850">
    <property type="entry name" value="Periplasmic binding protein-like II"/>
    <property type="match status" value="1"/>
</dbReference>
<dbReference type="Gene3D" id="1.10.10.10">
    <property type="entry name" value="Winged helix-like DNA-binding domain superfamily/Winged helix DNA-binding domain"/>
    <property type="match status" value="1"/>
</dbReference>
<feature type="domain" description="HTH lysR-type" evidence="5">
    <location>
        <begin position="43"/>
        <end position="100"/>
    </location>
</feature>
<dbReference type="SUPFAM" id="SSF46785">
    <property type="entry name" value="Winged helix' DNA-binding domain"/>
    <property type="match status" value="1"/>
</dbReference>
<dbReference type="PRINTS" id="PR00039">
    <property type="entry name" value="HTHLYSR"/>
</dbReference>
<evidence type="ECO:0000256" key="3">
    <source>
        <dbReference type="ARBA" id="ARBA00023125"/>
    </source>
</evidence>
<dbReference type="Pfam" id="PF00126">
    <property type="entry name" value="HTH_1"/>
    <property type="match status" value="1"/>
</dbReference>
<dbReference type="PANTHER" id="PTHR30537">
    <property type="entry name" value="HTH-TYPE TRANSCRIPTIONAL REGULATOR"/>
    <property type="match status" value="1"/>
</dbReference>
<dbReference type="Gene3D" id="3.40.190.10">
    <property type="entry name" value="Periplasmic binding protein-like II"/>
    <property type="match status" value="2"/>
</dbReference>
<dbReference type="AlphaFoldDB" id="A0A1H9EAU6"/>
<accession>A0A1H9EAU6</accession>
<evidence type="ECO:0000313" key="6">
    <source>
        <dbReference type="EMBL" id="SEQ22884.1"/>
    </source>
</evidence>
<evidence type="ECO:0000313" key="7">
    <source>
        <dbReference type="Proteomes" id="UP000198749"/>
    </source>
</evidence>